<dbReference type="STRING" id="39946.A2XLY5"/>
<dbReference type="EMBL" id="CM000128">
    <property type="protein sequence ID" value="EAY91845.1"/>
    <property type="molecule type" value="Genomic_DNA"/>
</dbReference>
<organism evidence="2 3">
    <name type="scientific">Oryza sativa subsp. indica</name>
    <name type="common">Rice</name>
    <dbReference type="NCBI Taxonomy" id="39946"/>
    <lineage>
        <taxon>Eukaryota</taxon>
        <taxon>Viridiplantae</taxon>
        <taxon>Streptophyta</taxon>
        <taxon>Embryophyta</taxon>
        <taxon>Tracheophyta</taxon>
        <taxon>Spermatophyta</taxon>
        <taxon>Magnoliopsida</taxon>
        <taxon>Liliopsida</taxon>
        <taxon>Poales</taxon>
        <taxon>Poaceae</taxon>
        <taxon>BOP clade</taxon>
        <taxon>Oryzoideae</taxon>
        <taxon>Oryzeae</taxon>
        <taxon>Oryzinae</taxon>
        <taxon>Oryza</taxon>
        <taxon>Oryza sativa</taxon>
    </lineage>
</organism>
<keyword evidence="3" id="KW-1185">Reference proteome</keyword>
<dbReference type="Gramene" id="BGIOSGA009819-TA">
    <property type="protein sequence ID" value="BGIOSGA009819-PA"/>
    <property type="gene ID" value="BGIOSGA009819"/>
</dbReference>
<accession>A2XLY5</accession>
<reference evidence="2 3" key="1">
    <citation type="journal article" date="2005" name="PLoS Biol.">
        <title>The genomes of Oryza sativa: a history of duplications.</title>
        <authorList>
            <person name="Yu J."/>
            <person name="Wang J."/>
            <person name="Lin W."/>
            <person name="Li S."/>
            <person name="Li H."/>
            <person name="Zhou J."/>
            <person name="Ni P."/>
            <person name="Dong W."/>
            <person name="Hu S."/>
            <person name="Zeng C."/>
            <person name="Zhang J."/>
            <person name="Zhang Y."/>
            <person name="Li R."/>
            <person name="Xu Z."/>
            <person name="Li S."/>
            <person name="Li X."/>
            <person name="Zheng H."/>
            <person name="Cong L."/>
            <person name="Lin L."/>
            <person name="Yin J."/>
            <person name="Geng J."/>
            <person name="Li G."/>
            <person name="Shi J."/>
            <person name="Liu J."/>
            <person name="Lv H."/>
            <person name="Li J."/>
            <person name="Wang J."/>
            <person name="Deng Y."/>
            <person name="Ran L."/>
            <person name="Shi X."/>
            <person name="Wang X."/>
            <person name="Wu Q."/>
            <person name="Li C."/>
            <person name="Ren X."/>
            <person name="Wang J."/>
            <person name="Wang X."/>
            <person name="Li D."/>
            <person name="Liu D."/>
            <person name="Zhang X."/>
            <person name="Ji Z."/>
            <person name="Zhao W."/>
            <person name="Sun Y."/>
            <person name="Zhang Z."/>
            <person name="Bao J."/>
            <person name="Han Y."/>
            <person name="Dong L."/>
            <person name="Ji J."/>
            <person name="Chen P."/>
            <person name="Wu S."/>
            <person name="Liu J."/>
            <person name="Xiao Y."/>
            <person name="Bu D."/>
            <person name="Tan J."/>
            <person name="Yang L."/>
            <person name="Ye C."/>
            <person name="Zhang J."/>
            <person name="Xu J."/>
            <person name="Zhou Y."/>
            <person name="Yu Y."/>
            <person name="Zhang B."/>
            <person name="Zhuang S."/>
            <person name="Wei H."/>
            <person name="Liu B."/>
            <person name="Lei M."/>
            <person name="Yu H."/>
            <person name="Li Y."/>
            <person name="Xu H."/>
            <person name="Wei S."/>
            <person name="He X."/>
            <person name="Fang L."/>
            <person name="Zhang Z."/>
            <person name="Zhang Y."/>
            <person name="Huang X."/>
            <person name="Su Z."/>
            <person name="Tong W."/>
            <person name="Li J."/>
            <person name="Tong Z."/>
            <person name="Li S."/>
            <person name="Ye J."/>
            <person name="Wang L."/>
            <person name="Fang L."/>
            <person name="Lei T."/>
            <person name="Chen C."/>
            <person name="Chen H."/>
            <person name="Xu Z."/>
            <person name="Li H."/>
            <person name="Huang H."/>
            <person name="Zhang F."/>
            <person name="Xu H."/>
            <person name="Li N."/>
            <person name="Zhao C."/>
            <person name="Li S."/>
            <person name="Dong L."/>
            <person name="Huang Y."/>
            <person name="Li L."/>
            <person name="Xi Y."/>
            <person name="Qi Q."/>
            <person name="Li W."/>
            <person name="Zhang B."/>
            <person name="Hu W."/>
            <person name="Zhang Y."/>
            <person name="Tian X."/>
            <person name="Jiao Y."/>
            <person name="Liang X."/>
            <person name="Jin J."/>
            <person name="Gao L."/>
            <person name="Zheng W."/>
            <person name="Hao B."/>
            <person name="Liu S."/>
            <person name="Wang W."/>
            <person name="Yuan L."/>
            <person name="Cao M."/>
            <person name="McDermott J."/>
            <person name="Samudrala R."/>
            <person name="Wang J."/>
            <person name="Wong G.K."/>
            <person name="Yang H."/>
        </authorList>
    </citation>
    <scope>NUCLEOTIDE SEQUENCE [LARGE SCALE GENOMIC DNA]</scope>
    <source>
        <strain evidence="3">cv. 93-11</strain>
    </source>
</reference>
<dbReference type="Gene3D" id="1.20.58.1080">
    <property type="match status" value="1"/>
</dbReference>
<dbReference type="InterPro" id="IPR022192">
    <property type="entry name" value="SUV3_C"/>
</dbReference>
<evidence type="ECO:0000313" key="2">
    <source>
        <dbReference type="EMBL" id="EAY91845.1"/>
    </source>
</evidence>
<sequence length="155" mass="17352">MEDAAVEEAEVSGGAAEFAPALVAAHPLGRSVAVAVGPELRVFDLNPVDIRDDISTKGLIQANIFETISLIFFEMQFAENYAKKGIVRLKEIFTPGTLQVPKSHNQLKELESIHKVLELYVWLSFRLEDSYPDRELAASQKSICSMSYCWQYQVD</sequence>
<dbReference type="HOGENOM" id="CLU_1698403_0_0_1"/>
<evidence type="ECO:0000313" key="3">
    <source>
        <dbReference type="Proteomes" id="UP000007015"/>
    </source>
</evidence>
<feature type="domain" description="ATP-dependent RNA helicase SUV3 C-terminal" evidence="1">
    <location>
        <begin position="107"/>
        <end position="146"/>
    </location>
</feature>
<proteinExistence type="predicted"/>
<name>A2XLY5_ORYSI</name>
<protein>
    <recommendedName>
        <fullName evidence="1">ATP-dependent RNA helicase SUV3 C-terminal domain-containing protein</fullName>
    </recommendedName>
</protein>
<dbReference type="Pfam" id="PF12513">
    <property type="entry name" value="SUV3_C"/>
    <property type="match status" value="1"/>
</dbReference>
<dbReference type="AlphaFoldDB" id="A2XLY5"/>
<dbReference type="Proteomes" id="UP000007015">
    <property type="component" value="Chromosome 3"/>
</dbReference>
<evidence type="ECO:0000259" key="1">
    <source>
        <dbReference type="Pfam" id="PF12513"/>
    </source>
</evidence>
<gene>
    <name evidence="2" type="ORF">OsI_13490</name>
</gene>